<keyword evidence="2" id="KW-1185">Reference proteome</keyword>
<organism evidence="1 2">
    <name type="scientific">Mucilaginibacter panaciglaebae</name>
    <dbReference type="NCBI Taxonomy" id="502331"/>
    <lineage>
        <taxon>Bacteria</taxon>
        <taxon>Pseudomonadati</taxon>
        <taxon>Bacteroidota</taxon>
        <taxon>Sphingobacteriia</taxon>
        <taxon>Sphingobacteriales</taxon>
        <taxon>Sphingobacteriaceae</taxon>
        <taxon>Mucilaginibacter</taxon>
    </lineage>
</organism>
<dbReference type="EMBL" id="BAABCV010000020">
    <property type="protein sequence ID" value="GAA4105555.1"/>
    <property type="molecule type" value="Genomic_DNA"/>
</dbReference>
<reference evidence="2" key="1">
    <citation type="journal article" date="2019" name="Int. J. Syst. Evol. Microbiol.">
        <title>The Global Catalogue of Microorganisms (GCM) 10K type strain sequencing project: providing services to taxonomists for standard genome sequencing and annotation.</title>
        <authorList>
            <consortium name="The Broad Institute Genomics Platform"/>
            <consortium name="The Broad Institute Genome Sequencing Center for Infectious Disease"/>
            <person name="Wu L."/>
            <person name="Ma J."/>
        </authorList>
    </citation>
    <scope>NUCLEOTIDE SEQUENCE [LARGE SCALE GENOMIC DNA]</scope>
    <source>
        <strain evidence="2">JCM 17085</strain>
    </source>
</reference>
<gene>
    <name evidence="1" type="ORF">GCM10022392_34280</name>
</gene>
<name>A0ABP7X6I2_9SPHI</name>
<comment type="caution">
    <text evidence="1">The sequence shown here is derived from an EMBL/GenBank/DDBJ whole genome shotgun (WGS) entry which is preliminary data.</text>
</comment>
<sequence length="433" mass="46653">MLYVGGNLISQRHYVEDVIVTAHPSVPADGKIESIAMDEGRVVNTGTGGYKYEYNLQDHLFNNRVNFRVEHDGTVNLSQVQNYYPFGETMGDSTMNYTTTPVDLYQYSGKEIQPELNLNTYDFGARNYNPVLARWLTMDPLAVGYEDQSPYNYVGNNPLNLIDPDGMQPSGGGISPGQMASADIIIHSGSGGSAAAGSAATSSGGSWGSWGWVGAGANALGQGISAFNAFKMSSTKIENFGTLNKLQGNVIKTATPSNLSNSAISNKRNQAVFAGGALLSTGWSAEFADPEPVTKAVGALVMAGISAHSLYQNRVYLANSGVALYNKMTAEIDRIARKAQGPQGFTYALVATVPGLYPNVRGGTKFLNIGDVWKFGQTTSGSRYSNSSLRGSRLERINLFPGNQIEIKIQEKIMIYGYFMEHGTLPPGNHIFR</sequence>
<dbReference type="Proteomes" id="UP001500841">
    <property type="component" value="Unassembled WGS sequence"/>
</dbReference>
<dbReference type="InterPro" id="IPR050708">
    <property type="entry name" value="T6SS_VgrG/RHS"/>
</dbReference>
<protein>
    <recommendedName>
        <fullName evidence="3">RHS repeat-associated protein</fullName>
    </recommendedName>
</protein>
<dbReference type="InterPro" id="IPR022385">
    <property type="entry name" value="Rhs_assc_core"/>
</dbReference>
<dbReference type="RefSeq" id="WP_345107473.1">
    <property type="nucleotide sequence ID" value="NZ_BAABCV010000020.1"/>
</dbReference>
<evidence type="ECO:0000313" key="2">
    <source>
        <dbReference type="Proteomes" id="UP001500841"/>
    </source>
</evidence>
<accession>A0ABP7X6I2</accession>
<proteinExistence type="predicted"/>
<dbReference type="PANTHER" id="PTHR32305:SF15">
    <property type="entry name" value="PROTEIN RHSA-RELATED"/>
    <property type="match status" value="1"/>
</dbReference>
<dbReference type="NCBIfam" id="TIGR03696">
    <property type="entry name" value="Rhs_assc_core"/>
    <property type="match status" value="1"/>
</dbReference>
<dbReference type="PANTHER" id="PTHR32305">
    <property type="match status" value="1"/>
</dbReference>
<dbReference type="Gene3D" id="2.180.10.10">
    <property type="entry name" value="RHS repeat-associated core"/>
    <property type="match status" value="1"/>
</dbReference>
<evidence type="ECO:0000313" key="1">
    <source>
        <dbReference type="EMBL" id="GAA4105555.1"/>
    </source>
</evidence>
<evidence type="ECO:0008006" key="3">
    <source>
        <dbReference type="Google" id="ProtNLM"/>
    </source>
</evidence>